<dbReference type="Gene3D" id="1.10.1760.20">
    <property type="match status" value="1"/>
</dbReference>
<evidence type="ECO:0000313" key="3">
    <source>
        <dbReference type="Proteomes" id="UP000626244"/>
    </source>
</evidence>
<dbReference type="Pfam" id="PF09515">
    <property type="entry name" value="Thia_YuaJ"/>
    <property type="match status" value="1"/>
</dbReference>
<dbReference type="AlphaFoldDB" id="A0A8J3F200"/>
<organism evidence="2 3">
    <name type="scientific">Gottfriedia solisilvae</name>
    <dbReference type="NCBI Taxonomy" id="1516104"/>
    <lineage>
        <taxon>Bacteria</taxon>
        <taxon>Bacillati</taxon>
        <taxon>Bacillota</taxon>
        <taxon>Bacilli</taxon>
        <taxon>Bacillales</taxon>
        <taxon>Bacillaceae</taxon>
        <taxon>Gottfriedia</taxon>
    </lineage>
</organism>
<dbReference type="EMBL" id="BMHB01000003">
    <property type="protein sequence ID" value="GGI17479.1"/>
    <property type="molecule type" value="Genomic_DNA"/>
</dbReference>
<sequence length="191" mass="20820">MRNSKIQMMVEIAMCAALAMVFDLLPLFKAPQGGSVSLSMLPVFLIAFRWGIKQGLITGLLLAALQLVTNFYFVHPIQILLDYIIAFTGLGLAGIVYKQVKTNLTSGNKAAVTIFIIVGTFIGSLVRFICHYISGIVFFGSYAPKGTPVSLYSLVYNAWYMVPSFIICAIILIFLLSTAPVLANVKKNQAA</sequence>
<feature type="transmembrane region" description="Helical" evidence="1">
    <location>
        <begin position="80"/>
        <end position="98"/>
    </location>
</feature>
<dbReference type="GO" id="GO:0005886">
    <property type="term" value="C:plasma membrane"/>
    <property type="evidence" value="ECO:0007669"/>
    <property type="project" value="InterPro"/>
</dbReference>
<dbReference type="InterPro" id="IPR012651">
    <property type="entry name" value="Thia_Transptr_ThiT"/>
</dbReference>
<protein>
    <submittedName>
        <fullName evidence="2">Thiamine transporter ThiT</fullName>
    </submittedName>
</protein>
<accession>A0A8J3F200</accession>
<reference evidence="3" key="1">
    <citation type="journal article" date="2019" name="Int. J. Syst. Evol. Microbiol.">
        <title>The Global Catalogue of Microorganisms (GCM) 10K type strain sequencing project: providing services to taxonomists for standard genome sequencing and annotation.</title>
        <authorList>
            <consortium name="The Broad Institute Genomics Platform"/>
            <consortium name="The Broad Institute Genome Sequencing Center for Infectious Disease"/>
            <person name="Wu L."/>
            <person name="Ma J."/>
        </authorList>
    </citation>
    <scope>NUCLEOTIDE SEQUENCE [LARGE SCALE GENOMIC DNA]</scope>
    <source>
        <strain evidence="3">CGMCC 1.14993</strain>
    </source>
</reference>
<dbReference type="OrthoDB" id="9795813at2"/>
<evidence type="ECO:0000256" key="1">
    <source>
        <dbReference type="SAM" id="Phobius"/>
    </source>
</evidence>
<dbReference type="GO" id="GO:0015234">
    <property type="term" value="F:thiamine transmembrane transporter activity"/>
    <property type="evidence" value="ECO:0007669"/>
    <property type="project" value="InterPro"/>
</dbReference>
<keyword evidence="3" id="KW-1185">Reference proteome</keyword>
<keyword evidence="1" id="KW-0472">Membrane</keyword>
<proteinExistence type="predicted"/>
<dbReference type="RefSeq" id="WP_088002034.1">
    <property type="nucleotide sequence ID" value="NZ_BMHB01000003.1"/>
</dbReference>
<comment type="caution">
    <text evidence="2">The sequence shown here is derived from an EMBL/GenBank/DDBJ whole genome shotgun (WGS) entry which is preliminary data.</text>
</comment>
<evidence type="ECO:0000313" key="2">
    <source>
        <dbReference type="EMBL" id="GGI17479.1"/>
    </source>
</evidence>
<dbReference type="NCBIfam" id="TIGR02357">
    <property type="entry name" value="ECF_ThiT_YuaJ"/>
    <property type="match status" value="1"/>
</dbReference>
<feature type="transmembrane region" description="Helical" evidence="1">
    <location>
        <begin position="159"/>
        <end position="183"/>
    </location>
</feature>
<name>A0A8J3F200_9BACI</name>
<keyword evidence="1" id="KW-1133">Transmembrane helix</keyword>
<dbReference type="Proteomes" id="UP000626244">
    <property type="component" value="Unassembled WGS sequence"/>
</dbReference>
<keyword evidence="1" id="KW-0812">Transmembrane</keyword>
<feature type="transmembrane region" description="Helical" evidence="1">
    <location>
        <begin position="110"/>
        <end position="139"/>
    </location>
</feature>
<feature type="transmembrane region" description="Helical" evidence="1">
    <location>
        <begin position="56"/>
        <end position="74"/>
    </location>
</feature>
<gene>
    <name evidence="2" type="primary">thiT</name>
    <name evidence="2" type="ORF">GCM10007380_38150</name>
</gene>